<dbReference type="InterPro" id="IPR013025">
    <property type="entry name" value="Ribosomal_uL23-like"/>
</dbReference>
<dbReference type="PROSITE" id="PS00050">
    <property type="entry name" value="RIBOSOMAL_L23"/>
    <property type="match status" value="1"/>
</dbReference>
<dbReference type="Pfam" id="PF00276">
    <property type="entry name" value="Ribosomal_L23"/>
    <property type="match status" value="1"/>
</dbReference>
<dbReference type="GO" id="GO:0006412">
    <property type="term" value="P:translation"/>
    <property type="evidence" value="ECO:0007669"/>
    <property type="project" value="UniProtKB-UniRule"/>
</dbReference>
<dbReference type="SUPFAM" id="SSF54189">
    <property type="entry name" value="Ribosomal proteins S24e, L23 and L15e"/>
    <property type="match status" value="1"/>
</dbReference>
<keyword evidence="5 6" id="KW-0687">Ribonucleoprotein</keyword>
<evidence type="ECO:0000313" key="9">
    <source>
        <dbReference type="Proteomes" id="UP000650524"/>
    </source>
</evidence>
<evidence type="ECO:0000256" key="6">
    <source>
        <dbReference type="HAMAP-Rule" id="MF_01369"/>
    </source>
</evidence>
<comment type="subunit">
    <text evidence="6">Part of the 50S ribosomal subunit. Contacts protein L29, and trigger factor when it is bound to the ribosome.</text>
</comment>
<evidence type="ECO:0000256" key="4">
    <source>
        <dbReference type="ARBA" id="ARBA00022980"/>
    </source>
</evidence>
<dbReference type="Gene3D" id="3.30.70.330">
    <property type="match status" value="1"/>
</dbReference>
<dbReference type="GO" id="GO:0003735">
    <property type="term" value="F:structural constituent of ribosome"/>
    <property type="evidence" value="ECO:0007669"/>
    <property type="project" value="InterPro"/>
</dbReference>
<keyword evidence="3 6" id="KW-0694">RNA-binding</keyword>
<comment type="function">
    <text evidence="6">One of the early assembly proteins it binds 23S rRNA. One of the proteins that surrounds the polypeptide exit tunnel on the outside of the ribosome. Forms the main docking site for trigger factor binding to the ribosome.</text>
</comment>
<name>A0A8J6T403_9DELT</name>
<evidence type="ECO:0000256" key="5">
    <source>
        <dbReference type="ARBA" id="ARBA00023274"/>
    </source>
</evidence>
<comment type="caution">
    <text evidence="8">The sequence shown here is derived from an EMBL/GenBank/DDBJ whole genome shotgun (WGS) entry which is preliminary data.</text>
</comment>
<accession>A0A8J6T403</accession>
<keyword evidence="2 6" id="KW-0699">rRNA-binding</keyword>
<keyword evidence="4 6" id="KW-0689">Ribosomal protein</keyword>
<comment type="similarity">
    <text evidence="1 6 7">Belongs to the universal ribosomal protein uL23 family.</text>
</comment>
<reference evidence="8 9" key="1">
    <citation type="submission" date="2020-08" db="EMBL/GenBank/DDBJ databases">
        <title>Bridging the membrane lipid divide: bacteria of the FCB group superphylum have the potential to synthesize archaeal ether lipids.</title>
        <authorList>
            <person name="Villanueva L."/>
            <person name="Von Meijenfeldt F.A.B."/>
            <person name="Westbye A.B."/>
            <person name="Yadav S."/>
            <person name="Hopmans E.C."/>
            <person name="Dutilh B.E."/>
            <person name="Sinninghe Damste J.S."/>
        </authorList>
    </citation>
    <scope>NUCLEOTIDE SEQUENCE [LARGE SCALE GENOMIC DNA]</scope>
    <source>
        <strain evidence="8">NIOZ-UU27</strain>
    </source>
</reference>
<gene>
    <name evidence="6" type="primary">rplW</name>
    <name evidence="8" type="ORF">H8E19_05510</name>
</gene>
<dbReference type="HAMAP" id="MF_01369_B">
    <property type="entry name" value="Ribosomal_uL23_B"/>
    <property type="match status" value="1"/>
</dbReference>
<dbReference type="InterPro" id="IPR012678">
    <property type="entry name" value="Ribosomal_uL23/eL15/eS24_sf"/>
</dbReference>
<dbReference type="NCBIfam" id="NF004359">
    <property type="entry name" value="PRK05738.1-3"/>
    <property type="match status" value="1"/>
</dbReference>
<evidence type="ECO:0000256" key="3">
    <source>
        <dbReference type="ARBA" id="ARBA00022884"/>
    </source>
</evidence>
<dbReference type="EMBL" id="JACNJD010000167">
    <property type="protein sequence ID" value="MBC8176842.1"/>
    <property type="molecule type" value="Genomic_DNA"/>
</dbReference>
<dbReference type="FunFam" id="3.30.70.330:FF:000001">
    <property type="entry name" value="50S ribosomal protein L23"/>
    <property type="match status" value="1"/>
</dbReference>
<dbReference type="GO" id="GO:0019843">
    <property type="term" value="F:rRNA binding"/>
    <property type="evidence" value="ECO:0007669"/>
    <property type="project" value="UniProtKB-UniRule"/>
</dbReference>
<dbReference type="Proteomes" id="UP000650524">
    <property type="component" value="Unassembled WGS sequence"/>
</dbReference>
<dbReference type="GO" id="GO:0005840">
    <property type="term" value="C:ribosome"/>
    <property type="evidence" value="ECO:0007669"/>
    <property type="project" value="UniProtKB-KW"/>
</dbReference>
<dbReference type="NCBIfam" id="NF004366">
    <property type="entry name" value="PRK05738.3-2"/>
    <property type="match status" value="1"/>
</dbReference>
<dbReference type="NCBIfam" id="NF004363">
    <property type="entry name" value="PRK05738.2-4"/>
    <property type="match status" value="1"/>
</dbReference>
<evidence type="ECO:0000313" key="8">
    <source>
        <dbReference type="EMBL" id="MBC8176842.1"/>
    </source>
</evidence>
<dbReference type="AlphaFoldDB" id="A0A8J6T403"/>
<evidence type="ECO:0000256" key="2">
    <source>
        <dbReference type="ARBA" id="ARBA00022730"/>
    </source>
</evidence>
<sequence length="95" mass="10983">MDIYKVIKEPHITEKANLQKSDTNQVSFKVHKGANKIEIRQAVEILLKTKVLDVRTMNVRGKSRRMGKNIGRRPHWKKAIVKLAPGENIEFFEGM</sequence>
<organism evidence="8 9">
    <name type="scientific">Candidatus Desulfacyla euxinica</name>
    <dbReference type="NCBI Taxonomy" id="2841693"/>
    <lineage>
        <taxon>Bacteria</taxon>
        <taxon>Deltaproteobacteria</taxon>
        <taxon>Candidatus Desulfacyla</taxon>
    </lineage>
</organism>
<dbReference type="InterPro" id="IPR012677">
    <property type="entry name" value="Nucleotide-bd_a/b_plait_sf"/>
</dbReference>
<evidence type="ECO:0000256" key="1">
    <source>
        <dbReference type="ARBA" id="ARBA00006700"/>
    </source>
</evidence>
<protein>
    <recommendedName>
        <fullName evidence="6">Large ribosomal subunit protein uL23</fullName>
    </recommendedName>
</protein>
<dbReference type="InterPro" id="IPR001014">
    <property type="entry name" value="Ribosomal_uL23_CS"/>
</dbReference>
<dbReference type="PANTHER" id="PTHR11620">
    <property type="entry name" value="60S RIBOSOMAL PROTEIN L23A"/>
    <property type="match status" value="1"/>
</dbReference>
<evidence type="ECO:0000256" key="7">
    <source>
        <dbReference type="RuleBase" id="RU003934"/>
    </source>
</evidence>
<proteinExistence type="inferred from homology"/>
<dbReference type="GO" id="GO:1990904">
    <property type="term" value="C:ribonucleoprotein complex"/>
    <property type="evidence" value="ECO:0007669"/>
    <property type="project" value="UniProtKB-KW"/>
</dbReference>